<dbReference type="CDD" id="cd06257">
    <property type="entry name" value="DnaJ"/>
    <property type="match status" value="1"/>
</dbReference>
<accession>A0A9Q3CL84</accession>
<feature type="domain" description="J" evidence="2">
    <location>
        <begin position="3"/>
        <end position="62"/>
    </location>
</feature>
<evidence type="ECO:0000256" key="1">
    <source>
        <dbReference type="SAM" id="MobiDB-lite"/>
    </source>
</evidence>
<dbReference type="GO" id="GO:0005634">
    <property type="term" value="C:nucleus"/>
    <property type="evidence" value="ECO:0007669"/>
    <property type="project" value="TreeGrafter"/>
</dbReference>
<dbReference type="Pfam" id="PF00226">
    <property type="entry name" value="DnaJ"/>
    <property type="match status" value="1"/>
</dbReference>
<evidence type="ECO:0000259" key="2">
    <source>
        <dbReference type="PROSITE" id="PS50076"/>
    </source>
</evidence>
<dbReference type="Proteomes" id="UP000765509">
    <property type="component" value="Unassembled WGS sequence"/>
</dbReference>
<feature type="region of interest" description="Disordered" evidence="1">
    <location>
        <begin position="347"/>
        <end position="517"/>
    </location>
</feature>
<dbReference type="InterPro" id="IPR001623">
    <property type="entry name" value="DnaJ_domain"/>
</dbReference>
<dbReference type="PROSITE" id="PS50076">
    <property type="entry name" value="DNAJ_2"/>
    <property type="match status" value="1"/>
</dbReference>
<dbReference type="PANTHER" id="PTHR43948:SF23">
    <property type="entry name" value="DNAJ DOMAIN PROTEIN (AFU_ORTHOLOGUE AFUA_1G15460)"/>
    <property type="match status" value="1"/>
</dbReference>
<comment type="caution">
    <text evidence="3">The sequence shown here is derived from an EMBL/GenBank/DDBJ whole genome shotgun (WGS) entry which is preliminary data.</text>
</comment>
<feature type="compositionally biased region" description="Polar residues" evidence="1">
    <location>
        <begin position="70"/>
        <end position="92"/>
    </location>
</feature>
<dbReference type="AlphaFoldDB" id="A0A9Q3CL84"/>
<feature type="compositionally biased region" description="Polar residues" evidence="1">
    <location>
        <begin position="176"/>
        <end position="199"/>
    </location>
</feature>
<dbReference type="GO" id="GO:0051087">
    <property type="term" value="F:protein-folding chaperone binding"/>
    <property type="evidence" value="ECO:0007669"/>
    <property type="project" value="TreeGrafter"/>
</dbReference>
<protein>
    <recommendedName>
        <fullName evidence="2">J domain-containing protein</fullName>
    </recommendedName>
</protein>
<dbReference type="PANTHER" id="PTHR43948">
    <property type="entry name" value="DNAJ HOMOLOG SUBFAMILY B"/>
    <property type="match status" value="1"/>
</dbReference>
<reference evidence="3" key="1">
    <citation type="submission" date="2021-03" db="EMBL/GenBank/DDBJ databases">
        <title>Draft genome sequence of rust myrtle Austropuccinia psidii MF-1, a brazilian biotype.</title>
        <authorList>
            <person name="Quecine M.C."/>
            <person name="Pachon D.M.R."/>
            <person name="Bonatelli M.L."/>
            <person name="Correr F.H."/>
            <person name="Franceschini L.M."/>
            <person name="Leite T.F."/>
            <person name="Margarido G.R.A."/>
            <person name="Almeida C.A."/>
            <person name="Ferrarezi J.A."/>
            <person name="Labate C.A."/>
        </authorList>
    </citation>
    <scope>NUCLEOTIDE SEQUENCE</scope>
    <source>
        <strain evidence="3">MF-1</strain>
    </source>
</reference>
<dbReference type="SMART" id="SM00271">
    <property type="entry name" value="DnaJ"/>
    <property type="match status" value="1"/>
</dbReference>
<feature type="compositionally biased region" description="Basic and acidic residues" evidence="1">
    <location>
        <begin position="96"/>
        <end position="108"/>
    </location>
</feature>
<feature type="compositionally biased region" description="Low complexity" evidence="1">
    <location>
        <begin position="483"/>
        <end position="494"/>
    </location>
</feature>
<name>A0A9Q3CL84_9BASI</name>
<proteinExistence type="predicted"/>
<gene>
    <name evidence="3" type="ORF">O181_027079</name>
</gene>
<evidence type="ECO:0000313" key="3">
    <source>
        <dbReference type="EMBL" id="MBW0487364.1"/>
    </source>
</evidence>
<sequence>MDDPYSILNVYPDCTYAEAKAAYRKAALMHHPDRHPPSRKAEAGRRFKLLSLAFQRICHDLGYPIEPSDITPSSSKTVTKTGPNKPSSTSDALTLKSEKAASEKDNIDQKVSNKASLKKQAQDFKEESAKNIQLDYLEEQMPFDEQDLYLDRASRSRHHGQPIINESEDHSIAESRASQQPPLNRRSSVSRIGGSQSTGPRLLTSERDQNISPDYPHRSHQSHRQDLYDFRPSCRGGGTEDWDFGFGADDFFSSHDRFGPVSSMMGSVGNGFDRMMSHALEGLNMSGPDPSELSQMAGPNGNCTMRMRQSKMVMGRTEDGSWAGKRMEKQMKMSDGRVEVAENAQDLKMGGSSGPRGRHPRHGNGHNDGEYWDPPPAYNGARAHPGREQQYEPETMAHRRSHPPQDFVSADPHDLYGFGHSGGQSAPRMPHNSTGEPMPRRHGSASHSFNHPLGPASGGYYEGDQVQRRPGARNGYGGEGCRPSRSASISSRAPILPPGAHHHSMIRRSSGEVATRF</sequence>
<dbReference type="SUPFAM" id="SSF46565">
    <property type="entry name" value="Chaperone J-domain"/>
    <property type="match status" value="1"/>
</dbReference>
<keyword evidence="4" id="KW-1185">Reference proteome</keyword>
<dbReference type="InterPro" id="IPR036869">
    <property type="entry name" value="J_dom_sf"/>
</dbReference>
<dbReference type="EMBL" id="AVOT02009096">
    <property type="protein sequence ID" value="MBW0487364.1"/>
    <property type="molecule type" value="Genomic_DNA"/>
</dbReference>
<feature type="region of interest" description="Disordered" evidence="1">
    <location>
        <begin position="65"/>
        <end position="119"/>
    </location>
</feature>
<dbReference type="GO" id="GO:0044183">
    <property type="term" value="F:protein folding chaperone"/>
    <property type="evidence" value="ECO:0007669"/>
    <property type="project" value="TreeGrafter"/>
</dbReference>
<dbReference type="GO" id="GO:0005737">
    <property type="term" value="C:cytoplasm"/>
    <property type="evidence" value="ECO:0007669"/>
    <property type="project" value="TreeGrafter"/>
</dbReference>
<dbReference type="GO" id="GO:0051082">
    <property type="term" value="F:unfolded protein binding"/>
    <property type="evidence" value="ECO:0007669"/>
    <property type="project" value="TreeGrafter"/>
</dbReference>
<evidence type="ECO:0000313" key="4">
    <source>
        <dbReference type="Proteomes" id="UP000765509"/>
    </source>
</evidence>
<dbReference type="Gene3D" id="1.10.287.110">
    <property type="entry name" value="DnaJ domain"/>
    <property type="match status" value="1"/>
</dbReference>
<organism evidence="3 4">
    <name type="scientific">Austropuccinia psidii MF-1</name>
    <dbReference type="NCBI Taxonomy" id="1389203"/>
    <lineage>
        <taxon>Eukaryota</taxon>
        <taxon>Fungi</taxon>
        <taxon>Dikarya</taxon>
        <taxon>Basidiomycota</taxon>
        <taxon>Pucciniomycotina</taxon>
        <taxon>Pucciniomycetes</taxon>
        <taxon>Pucciniales</taxon>
        <taxon>Sphaerophragmiaceae</taxon>
        <taxon>Austropuccinia</taxon>
    </lineage>
</organism>
<dbReference type="OrthoDB" id="10250354at2759"/>
<feature type="region of interest" description="Disordered" evidence="1">
    <location>
        <begin position="163"/>
        <end position="231"/>
    </location>
</feature>